<keyword evidence="9" id="KW-1185">Reference proteome</keyword>
<sequence length="432" mass="46069">MFQKYINKFGVYDKGSTIKKEVLAGVISFFTIVYIIVVNSSILADAGIPAEAAIWATILTSFVGCLLMGFGANVPLILVPGMGVNAMFTYTFVHSMGLTWQEALAVVFISGILFIIIAFTKLSGILATAIPSSLKHAISVGLGLFLALIGLEKSGMIIRGDYSLISLGNIGSPEVLAFLITLATAVVLFLRNVPGSFLITIFLGAIIAWMFGLIDISQLGVFEISMGDYSEVIGAMSFERIMSMTFWIAIFSLTMVLVFENIGLISGQVNQAEQPDKYTPAFRVGAISTMLSGFFGSSPTVSTVEGSAGITAGGRTGITSIVTGMLFLLSVFFIPFIKLIPDSAIAPILVIIGGLMLQDIKNIDLQDLSEGFPAFLIIIMIPFSYSIADGIAFGFIVYPLAKLAVGKANQVSVPLYIIAGLFLLNFMLHGMG</sequence>
<feature type="transmembrane region" description="Helical" evidence="7">
    <location>
        <begin position="372"/>
        <end position="401"/>
    </location>
</feature>
<evidence type="ECO:0000256" key="7">
    <source>
        <dbReference type="SAM" id="Phobius"/>
    </source>
</evidence>
<feature type="transmembrane region" description="Helical" evidence="7">
    <location>
        <begin position="197"/>
        <end position="221"/>
    </location>
</feature>
<keyword evidence="5 7" id="KW-1133">Transmembrane helix</keyword>
<feature type="transmembrane region" description="Helical" evidence="7">
    <location>
        <begin position="413"/>
        <end position="431"/>
    </location>
</feature>
<reference evidence="8 9" key="1">
    <citation type="journal article" date="2015" name="Antonie Van Leeuwenhoek">
        <title>Oceanobacillus bengalensis sp. nov., a bacterium isolated from seawater of the Bay of Bengal.</title>
        <authorList>
            <person name="Yongchang O."/>
            <person name="Xiang W."/>
            <person name="Wang G."/>
        </authorList>
    </citation>
    <scope>NUCLEOTIDE SEQUENCE [LARGE SCALE GENOMIC DNA]</scope>
    <source>
        <strain evidence="8 9">MCCC 1K00260</strain>
    </source>
</reference>
<feature type="transmembrane region" description="Helical" evidence="7">
    <location>
        <begin position="134"/>
        <end position="151"/>
    </location>
</feature>
<dbReference type="InterPro" id="IPR045018">
    <property type="entry name" value="Azg-like"/>
</dbReference>
<feature type="transmembrane region" description="Helical" evidence="7">
    <location>
        <begin position="344"/>
        <end position="360"/>
    </location>
</feature>
<dbReference type="PANTHER" id="PTHR43337">
    <property type="entry name" value="XANTHINE/URACIL PERMEASE C887.17-RELATED"/>
    <property type="match status" value="1"/>
</dbReference>
<feature type="transmembrane region" description="Helical" evidence="7">
    <location>
        <begin position="241"/>
        <end position="259"/>
    </location>
</feature>
<name>A0A494YS19_9BACI</name>
<keyword evidence="6 7" id="KW-0472">Membrane</keyword>
<organism evidence="8 9">
    <name type="scientific">Oceanobacillus bengalensis</name>
    <dbReference type="NCBI Taxonomy" id="1435466"/>
    <lineage>
        <taxon>Bacteria</taxon>
        <taxon>Bacillati</taxon>
        <taxon>Bacillota</taxon>
        <taxon>Bacilli</taxon>
        <taxon>Bacillales</taxon>
        <taxon>Bacillaceae</taxon>
        <taxon>Oceanobacillus</taxon>
    </lineage>
</organism>
<feature type="transmembrane region" description="Helical" evidence="7">
    <location>
        <begin position="77"/>
        <end position="97"/>
    </location>
</feature>
<feature type="transmembrane region" description="Helical" evidence="7">
    <location>
        <begin position="103"/>
        <end position="122"/>
    </location>
</feature>
<dbReference type="PANTHER" id="PTHR43337:SF2">
    <property type="entry name" value="XANTHINE_URACIL PERMEASE"/>
    <property type="match status" value="1"/>
</dbReference>
<proteinExistence type="inferred from homology"/>
<dbReference type="GO" id="GO:0005345">
    <property type="term" value="F:purine nucleobase transmembrane transporter activity"/>
    <property type="evidence" value="ECO:0007669"/>
    <property type="project" value="TreeGrafter"/>
</dbReference>
<comment type="subcellular location">
    <subcellularLocation>
        <location evidence="1">Membrane</location>
        <topology evidence="1">Multi-pass membrane protein</topology>
    </subcellularLocation>
</comment>
<gene>
    <name evidence="8" type="ORF">D8M05_18140</name>
</gene>
<evidence type="ECO:0000313" key="9">
    <source>
        <dbReference type="Proteomes" id="UP000281813"/>
    </source>
</evidence>
<protein>
    <submittedName>
        <fullName evidence="8">NCS2 family permease</fullName>
    </submittedName>
</protein>
<evidence type="ECO:0000256" key="6">
    <source>
        <dbReference type="ARBA" id="ARBA00023136"/>
    </source>
</evidence>
<evidence type="ECO:0000256" key="1">
    <source>
        <dbReference type="ARBA" id="ARBA00004141"/>
    </source>
</evidence>
<evidence type="ECO:0000256" key="3">
    <source>
        <dbReference type="ARBA" id="ARBA00022448"/>
    </source>
</evidence>
<dbReference type="GO" id="GO:0005886">
    <property type="term" value="C:plasma membrane"/>
    <property type="evidence" value="ECO:0007669"/>
    <property type="project" value="TreeGrafter"/>
</dbReference>
<feature type="transmembrane region" description="Helical" evidence="7">
    <location>
        <begin position="317"/>
        <end position="337"/>
    </location>
</feature>
<feature type="transmembrane region" description="Helical" evidence="7">
    <location>
        <begin position="52"/>
        <end position="70"/>
    </location>
</feature>
<accession>A0A494YS19</accession>
<keyword evidence="3" id="KW-0813">Transport</keyword>
<dbReference type="OrthoDB" id="9808458at2"/>
<evidence type="ECO:0000313" key="8">
    <source>
        <dbReference type="EMBL" id="RKQ12458.1"/>
    </source>
</evidence>
<keyword evidence="4 7" id="KW-0812">Transmembrane</keyword>
<evidence type="ECO:0000256" key="4">
    <source>
        <dbReference type="ARBA" id="ARBA00022692"/>
    </source>
</evidence>
<dbReference type="Proteomes" id="UP000281813">
    <property type="component" value="Unassembled WGS sequence"/>
</dbReference>
<dbReference type="EMBL" id="RBZO01000042">
    <property type="protein sequence ID" value="RKQ12458.1"/>
    <property type="molecule type" value="Genomic_DNA"/>
</dbReference>
<dbReference type="Pfam" id="PF00860">
    <property type="entry name" value="Xan_ur_permease"/>
    <property type="match status" value="1"/>
</dbReference>
<evidence type="ECO:0000256" key="5">
    <source>
        <dbReference type="ARBA" id="ARBA00022989"/>
    </source>
</evidence>
<dbReference type="RefSeq" id="WP_121134373.1">
    <property type="nucleotide sequence ID" value="NZ_JBHUFK010000009.1"/>
</dbReference>
<comment type="caution">
    <text evidence="8">The sequence shown here is derived from an EMBL/GenBank/DDBJ whole genome shotgun (WGS) entry which is preliminary data.</text>
</comment>
<dbReference type="AlphaFoldDB" id="A0A494YS19"/>
<evidence type="ECO:0000256" key="2">
    <source>
        <dbReference type="ARBA" id="ARBA00005697"/>
    </source>
</evidence>
<dbReference type="InterPro" id="IPR006043">
    <property type="entry name" value="NCS2"/>
</dbReference>
<feature type="transmembrane region" description="Helical" evidence="7">
    <location>
        <begin position="280"/>
        <end position="297"/>
    </location>
</feature>
<feature type="transmembrane region" description="Helical" evidence="7">
    <location>
        <begin position="21"/>
        <end position="40"/>
    </location>
</feature>
<feature type="transmembrane region" description="Helical" evidence="7">
    <location>
        <begin position="171"/>
        <end position="190"/>
    </location>
</feature>
<comment type="similarity">
    <text evidence="2">Belongs to the nucleobase:cation symporter-2 (NCS2) (TC 2.A.40) family. Azg-like subfamily.</text>
</comment>